<gene>
    <name evidence="3" type="ORF">M9Y10_013266</name>
    <name evidence="2" type="ORF">M9Y10_035793</name>
</gene>
<evidence type="ECO:0000313" key="3">
    <source>
        <dbReference type="EMBL" id="KAK8858165.1"/>
    </source>
</evidence>
<dbReference type="EMBL" id="JAPFFF010000019">
    <property type="protein sequence ID" value="KAK8858165.1"/>
    <property type="molecule type" value="Genomic_DNA"/>
</dbReference>
<sequence length="425" mass="50246">MTKYALNQPEASQAAVGAIATLQARIRELEDENEILAREYEKLKQTRDTKKRINKEKIRLLEEEVMRKVEEAEKAKKEADNANDQIQLELERKEDLLAQIAEVEEELQNFHSQKKSRSCPPSPNTRSSTSSKNLCTPQKGSKSSIRSSIAETQFKLNEYEDLLSYIFAPPEITPHLTPREEEIVAMIYNNTFDDFVKLQKENEKPKSKKHKHSKKRDRSEHTNTFIDNDYFDDDIQYQNERTQTDDLLLNSRHTTNSYQTPVSRISFGADDQFTEDKDQLFNDSTFDYDFQLDNDDQLEIYDNHNSDEHFDFNSETDDTVDELFVTLPDSFNEVFRNYLPRRIFKTVMWLKQLPKKFRKQSIPMKRRIITVLRVARHETSLLSARIAFLERRKFASSSPKRFNTEIHRYEVQLLILANEMKRFRF</sequence>
<feature type="region of interest" description="Disordered" evidence="1">
    <location>
        <begin position="200"/>
        <end position="221"/>
    </location>
</feature>
<evidence type="ECO:0000313" key="4">
    <source>
        <dbReference type="Proteomes" id="UP001470230"/>
    </source>
</evidence>
<feature type="region of interest" description="Disordered" evidence="1">
    <location>
        <begin position="108"/>
        <end position="146"/>
    </location>
</feature>
<accession>A0ABR2I6Y5</accession>
<comment type="caution">
    <text evidence="3">The sequence shown here is derived from an EMBL/GenBank/DDBJ whole genome shotgun (WGS) entry which is preliminary data.</text>
</comment>
<name>A0ABR2I6Y5_9EUKA</name>
<dbReference type="EMBL" id="JAPFFF010000496">
    <property type="protein sequence ID" value="KAK8834125.1"/>
    <property type="molecule type" value="Genomic_DNA"/>
</dbReference>
<organism evidence="3 4">
    <name type="scientific">Tritrichomonas musculus</name>
    <dbReference type="NCBI Taxonomy" id="1915356"/>
    <lineage>
        <taxon>Eukaryota</taxon>
        <taxon>Metamonada</taxon>
        <taxon>Parabasalia</taxon>
        <taxon>Tritrichomonadida</taxon>
        <taxon>Tritrichomonadidae</taxon>
        <taxon>Tritrichomonas</taxon>
    </lineage>
</organism>
<proteinExistence type="predicted"/>
<reference evidence="3 4" key="1">
    <citation type="submission" date="2024-04" db="EMBL/GenBank/DDBJ databases">
        <title>Tritrichomonas musculus Genome.</title>
        <authorList>
            <person name="Alves-Ferreira E."/>
            <person name="Grigg M."/>
            <person name="Lorenzi H."/>
            <person name="Galac M."/>
        </authorList>
    </citation>
    <scope>NUCLEOTIDE SEQUENCE [LARGE SCALE GENOMIC DNA]</scope>
    <source>
        <strain evidence="3 4">EAF2021</strain>
    </source>
</reference>
<dbReference type="Proteomes" id="UP001470230">
    <property type="component" value="Unassembled WGS sequence"/>
</dbReference>
<protein>
    <submittedName>
        <fullName evidence="3">Uncharacterized protein</fullName>
    </submittedName>
</protein>
<feature type="compositionally biased region" description="Polar residues" evidence="1">
    <location>
        <begin position="132"/>
        <end position="146"/>
    </location>
</feature>
<keyword evidence="4" id="KW-1185">Reference proteome</keyword>
<evidence type="ECO:0000313" key="2">
    <source>
        <dbReference type="EMBL" id="KAK8834125.1"/>
    </source>
</evidence>
<evidence type="ECO:0000256" key="1">
    <source>
        <dbReference type="SAM" id="MobiDB-lite"/>
    </source>
</evidence>
<feature type="compositionally biased region" description="Basic residues" evidence="1">
    <location>
        <begin position="206"/>
        <end position="216"/>
    </location>
</feature>